<evidence type="ECO:0000313" key="2">
    <source>
        <dbReference type="EMBL" id="MCL1632228.1"/>
    </source>
</evidence>
<organism evidence="2 3">
    <name type="scientific">Sporolactobacillus mangiferae</name>
    <dbReference type="NCBI Taxonomy" id="2940498"/>
    <lineage>
        <taxon>Bacteria</taxon>
        <taxon>Bacillati</taxon>
        <taxon>Bacillota</taxon>
        <taxon>Bacilli</taxon>
        <taxon>Bacillales</taxon>
        <taxon>Sporolactobacillaceae</taxon>
        <taxon>Sporolactobacillus</taxon>
    </lineage>
</organism>
<keyword evidence="3" id="KW-1185">Reference proteome</keyword>
<dbReference type="EMBL" id="JAMAST010000011">
    <property type="protein sequence ID" value="MCL1632228.1"/>
    <property type="molecule type" value="Genomic_DNA"/>
</dbReference>
<dbReference type="RefSeq" id="WP_249101734.1">
    <property type="nucleotide sequence ID" value="NZ_JAMAST010000011.1"/>
</dbReference>
<accession>A0ABT0MC38</accession>
<evidence type="ECO:0000256" key="1">
    <source>
        <dbReference type="SAM" id="MobiDB-lite"/>
    </source>
</evidence>
<feature type="region of interest" description="Disordered" evidence="1">
    <location>
        <begin position="145"/>
        <end position="201"/>
    </location>
</feature>
<protein>
    <submittedName>
        <fullName evidence="2">Uncharacterized protein</fullName>
    </submittedName>
</protein>
<feature type="compositionally biased region" description="Low complexity" evidence="1">
    <location>
        <begin position="104"/>
        <end position="131"/>
    </location>
</feature>
<name>A0ABT0MC38_9BACL</name>
<comment type="caution">
    <text evidence="2">The sequence shown here is derived from an EMBL/GenBank/DDBJ whole genome shotgun (WGS) entry which is preliminary data.</text>
</comment>
<proteinExistence type="predicted"/>
<dbReference type="Proteomes" id="UP001203004">
    <property type="component" value="Unassembled WGS sequence"/>
</dbReference>
<reference evidence="2 3" key="1">
    <citation type="submission" date="2022-05" db="EMBL/GenBank/DDBJ databases">
        <title>Sporolactobacillus sp nov CPB3-1, isolated from tree bark (Mangifera indica L.).</title>
        <authorList>
            <person name="Phuengjayaem S."/>
            <person name="Tanasupawat S."/>
        </authorList>
    </citation>
    <scope>NUCLEOTIDE SEQUENCE [LARGE SCALE GENOMIC DNA]</scope>
    <source>
        <strain evidence="2 3">CPB3-1</strain>
    </source>
</reference>
<feature type="region of interest" description="Disordered" evidence="1">
    <location>
        <begin position="103"/>
        <end position="131"/>
    </location>
</feature>
<gene>
    <name evidence="2" type="ORF">M3N64_09780</name>
</gene>
<evidence type="ECO:0000313" key="3">
    <source>
        <dbReference type="Proteomes" id="UP001203004"/>
    </source>
</evidence>
<sequence length="201" mass="20789">MCDYYQPLRSEHNDMSQFQMPVTAADIQNELNFGRAGQFYLTKLGNNGIILFQLLSYDPSTGNVSMNEFISQTGQWMAAQIPLSNLFGLVFLGSIFPQSPATAQASSQVGGSDVSVGSAAPSGGSGSTPDAAQILGQAESLLGALGGASGAGESSSGTPQSPGTFSIPGVPGTFPMPTPPRNGATYGYPMNFSEDTSPMQD</sequence>